<evidence type="ECO:0000313" key="8">
    <source>
        <dbReference type="Proteomes" id="UP000177165"/>
    </source>
</evidence>
<dbReference type="GO" id="GO:0006355">
    <property type="term" value="P:regulation of DNA-templated transcription"/>
    <property type="evidence" value="ECO:0007669"/>
    <property type="project" value="InterPro"/>
</dbReference>
<evidence type="ECO:0000256" key="1">
    <source>
        <dbReference type="ARBA" id="ARBA00022737"/>
    </source>
</evidence>
<dbReference type="Gene3D" id="3.40.50.300">
    <property type="entry name" value="P-loop containing nucleotide triphosphate hydrolases"/>
    <property type="match status" value="2"/>
</dbReference>
<dbReference type="Pfam" id="PF07724">
    <property type="entry name" value="AAA_2"/>
    <property type="match status" value="1"/>
</dbReference>
<dbReference type="Gene3D" id="1.10.8.60">
    <property type="match status" value="2"/>
</dbReference>
<dbReference type="PROSITE" id="PS50045">
    <property type="entry name" value="SIGMA54_INTERACT_4"/>
    <property type="match status" value="1"/>
</dbReference>
<dbReference type="InterPro" id="IPR036628">
    <property type="entry name" value="Clp_N_dom_sf"/>
</dbReference>
<dbReference type="AlphaFoldDB" id="A0A1G2APW6"/>
<keyword evidence="5" id="KW-0472">Membrane</keyword>
<feature type="domain" description="Sigma-54 factor interaction" evidence="6">
    <location>
        <begin position="644"/>
        <end position="872"/>
    </location>
</feature>
<keyword evidence="5" id="KW-0812">Transmembrane</keyword>
<dbReference type="PANTHER" id="PTHR11638:SF18">
    <property type="entry name" value="HEAT SHOCK PROTEIN 104"/>
    <property type="match status" value="1"/>
</dbReference>
<dbReference type="GO" id="GO:0005524">
    <property type="term" value="F:ATP binding"/>
    <property type="evidence" value="ECO:0007669"/>
    <property type="project" value="UniProtKB-KW"/>
</dbReference>
<dbReference type="InterPro" id="IPR004176">
    <property type="entry name" value="Clp_R_N"/>
</dbReference>
<dbReference type="InterPro" id="IPR003959">
    <property type="entry name" value="ATPase_AAA_core"/>
</dbReference>
<protein>
    <recommendedName>
        <fullName evidence="6">Sigma-54 factor interaction domain-containing protein</fullName>
    </recommendedName>
</protein>
<keyword evidence="5" id="KW-1133">Transmembrane helix</keyword>
<dbReference type="InterPro" id="IPR019489">
    <property type="entry name" value="Clp_ATPase_C"/>
</dbReference>
<dbReference type="FunFam" id="3.40.50.300:FF:000025">
    <property type="entry name" value="ATP-dependent Clp protease subunit"/>
    <property type="match status" value="1"/>
</dbReference>
<evidence type="ECO:0000256" key="4">
    <source>
        <dbReference type="ARBA" id="ARBA00023186"/>
    </source>
</evidence>
<proteinExistence type="predicted"/>
<dbReference type="Pfam" id="PF17871">
    <property type="entry name" value="AAA_lid_9"/>
    <property type="match status" value="1"/>
</dbReference>
<dbReference type="Gene3D" id="1.10.1780.10">
    <property type="entry name" value="Clp, N-terminal domain"/>
    <property type="match status" value="1"/>
</dbReference>
<dbReference type="Pfam" id="PF00004">
    <property type="entry name" value="AAA"/>
    <property type="match status" value="1"/>
</dbReference>
<dbReference type="PRINTS" id="PR00300">
    <property type="entry name" value="CLPPROTEASEA"/>
</dbReference>
<evidence type="ECO:0000256" key="3">
    <source>
        <dbReference type="ARBA" id="ARBA00022840"/>
    </source>
</evidence>
<dbReference type="InterPro" id="IPR002078">
    <property type="entry name" value="Sigma_54_int"/>
</dbReference>
<evidence type="ECO:0000256" key="2">
    <source>
        <dbReference type="ARBA" id="ARBA00022741"/>
    </source>
</evidence>
<dbReference type="Proteomes" id="UP000177165">
    <property type="component" value="Unassembled WGS sequence"/>
</dbReference>
<keyword evidence="3" id="KW-0067">ATP-binding</keyword>
<dbReference type="CDD" id="cd19499">
    <property type="entry name" value="RecA-like_ClpB_Hsp104-like"/>
    <property type="match status" value="1"/>
</dbReference>
<dbReference type="GO" id="GO:0034605">
    <property type="term" value="P:cellular response to heat"/>
    <property type="evidence" value="ECO:0007669"/>
    <property type="project" value="TreeGrafter"/>
</dbReference>
<dbReference type="SMART" id="SM00382">
    <property type="entry name" value="AAA"/>
    <property type="match status" value="2"/>
</dbReference>
<feature type="transmembrane region" description="Helical" evidence="5">
    <location>
        <begin position="426"/>
        <end position="444"/>
    </location>
</feature>
<evidence type="ECO:0000313" key="7">
    <source>
        <dbReference type="EMBL" id="OGY78599.1"/>
    </source>
</evidence>
<evidence type="ECO:0000256" key="5">
    <source>
        <dbReference type="SAM" id="Phobius"/>
    </source>
</evidence>
<keyword evidence="2" id="KW-0547">Nucleotide-binding</keyword>
<dbReference type="SUPFAM" id="SSF52540">
    <property type="entry name" value="P-loop containing nucleoside triphosphate hydrolases"/>
    <property type="match status" value="2"/>
</dbReference>
<organism evidence="7 8">
    <name type="scientific">Candidatus Kerfeldbacteria bacterium RIFCSPHIGHO2_02_FULL_42_14</name>
    <dbReference type="NCBI Taxonomy" id="1798540"/>
    <lineage>
        <taxon>Bacteria</taxon>
        <taxon>Candidatus Kerfeldiibacteriota</taxon>
    </lineage>
</organism>
<feature type="transmembrane region" description="Helical" evidence="5">
    <location>
        <begin position="77"/>
        <end position="96"/>
    </location>
</feature>
<reference evidence="7 8" key="1">
    <citation type="journal article" date="2016" name="Nat. Commun.">
        <title>Thousands of microbial genomes shed light on interconnected biogeochemical processes in an aquifer system.</title>
        <authorList>
            <person name="Anantharaman K."/>
            <person name="Brown C.T."/>
            <person name="Hug L.A."/>
            <person name="Sharon I."/>
            <person name="Castelle C.J."/>
            <person name="Probst A.J."/>
            <person name="Thomas B.C."/>
            <person name="Singh A."/>
            <person name="Wilkins M.J."/>
            <person name="Karaoz U."/>
            <person name="Brodie E.L."/>
            <person name="Williams K.H."/>
            <person name="Hubbard S.S."/>
            <person name="Banfield J.F."/>
        </authorList>
    </citation>
    <scope>NUCLEOTIDE SEQUENCE [LARGE SCALE GENOMIC DNA]</scope>
</reference>
<dbReference type="STRING" id="1798540.A3B74_04425"/>
<dbReference type="GO" id="GO:0005737">
    <property type="term" value="C:cytoplasm"/>
    <property type="evidence" value="ECO:0007669"/>
    <property type="project" value="TreeGrafter"/>
</dbReference>
<dbReference type="InterPro" id="IPR001270">
    <property type="entry name" value="ClpA/B"/>
</dbReference>
<dbReference type="InterPro" id="IPR003593">
    <property type="entry name" value="AAA+_ATPase"/>
</dbReference>
<evidence type="ECO:0000259" key="6">
    <source>
        <dbReference type="PROSITE" id="PS50045"/>
    </source>
</evidence>
<keyword evidence="1" id="KW-0677">Repeat</keyword>
<dbReference type="Pfam" id="PF02861">
    <property type="entry name" value="Clp_N"/>
    <property type="match status" value="1"/>
</dbReference>
<dbReference type="InterPro" id="IPR027417">
    <property type="entry name" value="P-loop_NTPase"/>
</dbReference>
<name>A0A1G2APW6_9BACT</name>
<accession>A0A1G2APW6</accession>
<sequence>MEAQSKKTNVHFFACPTCVGYGFLVTPAGKPITCSQCVGKESLVGILGGKILYWDRPIDQLVIFEEKIIRTVKYARIGILTTLLTFGILMFLLEFWNIVQEGESFTFLITRRSPLLLIFYLTLPIFFYLLFVYYRGKTVSHPIPWRKTERDEVIAQENFEGATYNTLKNNKKTKLNVSSFVNEEVYKILEHAFQYAESMRHQTVEPLHVLAVLLPTTKLRLIFGRLGIPPVEFHKRVETLLEKFSDKKFQQALPGHKWYKMLMVAYEEAFVGERDQIQPQDLLFALVKVDKKIQDIFYDLGVDLTKLHHVSEWVHAQKQLAENVRRWQREALLKPKNTMNRALTARPTRVLDSMSQDLTLMARTGSFFPLINRKEELAATFRALKEVGGSVLFVGNSGTGKSAVIYGLAERMAAEEVPEQLKDRRLVAMNIGALLAGAAGVGVAEERMLAAIKEITLASNVILVIEDIDTLFSGAMGAAVESAQILTDFIGQGLMKVVATARTEEYLRFLQDKGSFLRRFKKIVVEEPNFDLTMRILQSRAGIFEYRYKAYYSYDALEQTILLTTRYFHERYLPEKALDVIEQAAIYAAEKRGAKTIVTKADVAEIIAQHTNIPVKEITAEESEKLLMLEEQIHERLIDQEEAVRSVASALRRAREELRDITRPIANLLFLGPTGVGKTELAKTVAALYFGDEKKMVRLDMSEYQDQLSIYRMIGSPTGSQSGGVGGYLTEAIRHSPFAVLLLDEIEKAHPDILNIFLQVMDDGRLTDTLGRTIDFTHTIIIATSNAVAQMIHDSVRQEMPMEKIKEQLIEGEIPKYFRPEFINRFDNVIVFKPLSEEDIFAIAKLLLKRVARDLENKGIFFSTSEDAVRELAEKGFDPKFGARPLRRVIQNHVDDALAKLLLKGTLGRRDQVILEVGGRIRVEKAEQLVT</sequence>
<dbReference type="SUPFAM" id="SSF81923">
    <property type="entry name" value="Double Clp-N motif"/>
    <property type="match status" value="1"/>
</dbReference>
<dbReference type="GO" id="GO:0016887">
    <property type="term" value="F:ATP hydrolysis activity"/>
    <property type="evidence" value="ECO:0007669"/>
    <property type="project" value="InterPro"/>
</dbReference>
<dbReference type="Pfam" id="PF10431">
    <property type="entry name" value="ClpB_D2-small"/>
    <property type="match status" value="1"/>
</dbReference>
<keyword evidence="4" id="KW-0143">Chaperone</keyword>
<comment type="caution">
    <text evidence="7">The sequence shown here is derived from an EMBL/GenBank/DDBJ whole genome shotgun (WGS) entry which is preliminary data.</text>
</comment>
<dbReference type="InterPro" id="IPR050130">
    <property type="entry name" value="ClpA_ClpB"/>
</dbReference>
<dbReference type="SMART" id="SM01086">
    <property type="entry name" value="ClpB_D2-small"/>
    <property type="match status" value="1"/>
</dbReference>
<gene>
    <name evidence="7" type="ORF">A3B74_04425</name>
</gene>
<feature type="transmembrane region" description="Helical" evidence="5">
    <location>
        <begin position="116"/>
        <end position="134"/>
    </location>
</feature>
<dbReference type="EMBL" id="MHKB01000013">
    <property type="protein sequence ID" value="OGY78599.1"/>
    <property type="molecule type" value="Genomic_DNA"/>
</dbReference>
<dbReference type="CDD" id="cd00009">
    <property type="entry name" value="AAA"/>
    <property type="match status" value="1"/>
</dbReference>
<dbReference type="PANTHER" id="PTHR11638">
    <property type="entry name" value="ATP-DEPENDENT CLP PROTEASE"/>
    <property type="match status" value="1"/>
</dbReference>
<dbReference type="InterPro" id="IPR041546">
    <property type="entry name" value="ClpA/ClpB_AAA_lid"/>
</dbReference>